<comment type="caution">
    <text evidence="6">The sequence shown here is derived from an EMBL/GenBank/DDBJ whole genome shotgun (WGS) entry which is preliminary data.</text>
</comment>
<dbReference type="PANTHER" id="PTHR30126:SF39">
    <property type="entry name" value="HTH-TYPE TRANSCRIPTIONAL REGULATOR CYSL"/>
    <property type="match status" value="1"/>
</dbReference>
<dbReference type="Pfam" id="PF03466">
    <property type="entry name" value="LysR_substrate"/>
    <property type="match status" value="1"/>
</dbReference>
<dbReference type="EMBL" id="JAEHOI010000007">
    <property type="protein sequence ID" value="MBK0422073.1"/>
    <property type="molecule type" value="Genomic_DNA"/>
</dbReference>
<evidence type="ECO:0000256" key="4">
    <source>
        <dbReference type="ARBA" id="ARBA00023163"/>
    </source>
</evidence>
<dbReference type="AlphaFoldDB" id="A0A934UY51"/>
<reference evidence="6" key="1">
    <citation type="submission" date="2020-12" db="EMBL/GenBank/DDBJ databases">
        <title>Leucobacter sp. CAS2, isolated from Chromium sludge.</title>
        <authorList>
            <person name="Xu Z."/>
        </authorList>
    </citation>
    <scope>NUCLEOTIDE SEQUENCE</scope>
    <source>
        <strain evidence="6">CSA2</strain>
    </source>
</reference>
<proteinExistence type="inferred from homology"/>
<dbReference type="SUPFAM" id="SSF53850">
    <property type="entry name" value="Periplasmic binding protein-like II"/>
    <property type="match status" value="1"/>
</dbReference>
<dbReference type="Pfam" id="PF00126">
    <property type="entry name" value="HTH_1"/>
    <property type="match status" value="1"/>
</dbReference>
<evidence type="ECO:0000259" key="5">
    <source>
        <dbReference type="PROSITE" id="PS50931"/>
    </source>
</evidence>
<dbReference type="InterPro" id="IPR036390">
    <property type="entry name" value="WH_DNA-bd_sf"/>
</dbReference>
<protein>
    <submittedName>
        <fullName evidence="6">LysR family transcriptional regulator</fullName>
    </submittedName>
</protein>
<keyword evidence="3" id="KW-0238">DNA-binding</keyword>
<dbReference type="InterPro" id="IPR005119">
    <property type="entry name" value="LysR_subst-bd"/>
</dbReference>
<sequence>MTQFEEFEADLPALRALAAIARVGSISAAAQVLGVTQQAVSARLRTFERRNRVELLIRNPRGAELTEAGRLVLEWADELFAATDRFAAGLRSLTEVREERLSVAASQTIAGHLLPEWIVRLRAAEQAEHRIATSLSLTTGNSAEVIRAVESGRCDLGFIETPDQPRSLGASIVGVDELALVVAPSHPWAGASEIPLAEAAATPIVAREPGSGTRLAWERIVQDRTGADAVAPALELATNAAVRSSIGAGIAPGVLSLLAVSDDLALGRLVRVRVAGRPLTRELTALWRGGARDLGPAARRLLAAAVEERRAARSASREGEG</sequence>
<evidence type="ECO:0000256" key="1">
    <source>
        <dbReference type="ARBA" id="ARBA00009437"/>
    </source>
</evidence>
<dbReference type="InterPro" id="IPR036388">
    <property type="entry name" value="WH-like_DNA-bd_sf"/>
</dbReference>
<evidence type="ECO:0000256" key="2">
    <source>
        <dbReference type="ARBA" id="ARBA00023015"/>
    </source>
</evidence>
<dbReference type="InterPro" id="IPR000847">
    <property type="entry name" value="LysR_HTH_N"/>
</dbReference>
<evidence type="ECO:0000256" key="3">
    <source>
        <dbReference type="ARBA" id="ARBA00023125"/>
    </source>
</evidence>
<dbReference type="RefSeq" id="WP_200132284.1">
    <property type="nucleotide sequence ID" value="NZ_JAEHOI010000007.1"/>
</dbReference>
<accession>A0A934UY51</accession>
<evidence type="ECO:0000313" key="6">
    <source>
        <dbReference type="EMBL" id="MBK0422073.1"/>
    </source>
</evidence>
<dbReference type="GO" id="GO:0003700">
    <property type="term" value="F:DNA-binding transcription factor activity"/>
    <property type="evidence" value="ECO:0007669"/>
    <property type="project" value="InterPro"/>
</dbReference>
<dbReference type="PANTHER" id="PTHR30126">
    <property type="entry name" value="HTH-TYPE TRANSCRIPTIONAL REGULATOR"/>
    <property type="match status" value="1"/>
</dbReference>
<evidence type="ECO:0000313" key="7">
    <source>
        <dbReference type="Proteomes" id="UP000618733"/>
    </source>
</evidence>
<comment type="similarity">
    <text evidence="1">Belongs to the LysR transcriptional regulatory family.</text>
</comment>
<dbReference type="Gene3D" id="3.40.190.10">
    <property type="entry name" value="Periplasmic binding protein-like II"/>
    <property type="match status" value="2"/>
</dbReference>
<keyword evidence="7" id="KW-1185">Reference proteome</keyword>
<organism evidence="6 7">
    <name type="scientific">Leucobacter edaphi</name>
    <dbReference type="NCBI Taxonomy" id="2796472"/>
    <lineage>
        <taxon>Bacteria</taxon>
        <taxon>Bacillati</taxon>
        <taxon>Actinomycetota</taxon>
        <taxon>Actinomycetes</taxon>
        <taxon>Micrococcales</taxon>
        <taxon>Microbacteriaceae</taxon>
        <taxon>Leucobacter</taxon>
    </lineage>
</organism>
<dbReference type="GO" id="GO:0000976">
    <property type="term" value="F:transcription cis-regulatory region binding"/>
    <property type="evidence" value="ECO:0007669"/>
    <property type="project" value="TreeGrafter"/>
</dbReference>
<dbReference type="Gene3D" id="1.10.10.10">
    <property type="entry name" value="Winged helix-like DNA-binding domain superfamily/Winged helix DNA-binding domain"/>
    <property type="match status" value="1"/>
</dbReference>
<feature type="domain" description="HTH lysR-type" evidence="5">
    <location>
        <begin position="10"/>
        <end position="66"/>
    </location>
</feature>
<dbReference type="PROSITE" id="PS50931">
    <property type="entry name" value="HTH_LYSR"/>
    <property type="match status" value="1"/>
</dbReference>
<keyword evidence="4" id="KW-0804">Transcription</keyword>
<dbReference type="SUPFAM" id="SSF46785">
    <property type="entry name" value="Winged helix' DNA-binding domain"/>
    <property type="match status" value="1"/>
</dbReference>
<name>A0A934UY51_9MICO</name>
<dbReference type="Proteomes" id="UP000618733">
    <property type="component" value="Unassembled WGS sequence"/>
</dbReference>
<keyword evidence="2" id="KW-0805">Transcription regulation</keyword>
<gene>
    <name evidence="6" type="ORF">JD292_08295</name>
</gene>